<dbReference type="Gramene" id="AET3Gv21192400.1">
    <property type="protein sequence ID" value="AET3Gv21192400.1"/>
    <property type="gene ID" value="AET3Gv21192400"/>
</dbReference>
<keyword evidence="2" id="KW-1185">Reference proteome</keyword>
<proteinExistence type="predicted"/>
<reference evidence="2" key="1">
    <citation type="journal article" date="2014" name="Science">
        <title>Ancient hybridizations among the ancestral genomes of bread wheat.</title>
        <authorList>
            <consortium name="International Wheat Genome Sequencing Consortium,"/>
            <person name="Marcussen T."/>
            <person name="Sandve S.R."/>
            <person name="Heier L."/>
            <person name="Spannagl M."/>
            <person name="Pfeifer M."/>
            <person name="Jakobsen K.S."/>
            <person name="Wulff B.B."/>
            <person name="Steuernagel B."/>
            <person name="Mayer K.F."/>
            <person name="Olsen O.A."/>
        </authorList>
    </citation>
    <scope>NUCLEOTIDE SEQUENCE [LARGE SCALE GENOMIC DNA]</scope>
    <source>
        <strain evidence="2">cv. AL8/78</strain>
    </source>
</reference>
<reference evidence="1" key="3">
    <citation type="journal article" date="2017" name="Nature">
        <title>Genome sequence of the progenitor of the wheat D genome Aegilops tauschii.</title>
        <authorList>
            <person name="Luo M.C."/>
            <person name="Gu Y.Q."/>
            <person name="Puiu D."/>
            <person name="Wang H."/>
            <person name="Twardziok S.O."/>
            <person name="Deal K.R."/>
            <person name="Huo N."/>
            <person name="Zhu T."/>
            <person name="Wang L."/>
            <person name="Wang Y."/>
            <person name="McGuire P.E."/>
            <person name="Liu S."/>
            <person name="Long H."/>
            <person name="Ramasamy R.K."/>
            <person name="Rodriguez J.C."/>
            <person name="Van S.L."/>
            <person name="Yuan L."/>
            <person name="Wang Z."/>
            <person name="Xia Z."/>
            <person name="Xiao L."/>
            <person name="Anderson O.D."/>
            <person name="Ouyang S."/>
            <person name="Liang Y."/>
            <person name="Zimin A.V."/>
            <person name="Pertea G."/>
            <person name="Qi P."/>
            <person name="Bennetzen J.L."/>
            <person name="Dai X."/>
            <person name="Dawson M.W."/>
            <person name="Muller H.G."/>
            <person name="Kugler K."/>
            <person name="Rivarola-Duarte L."/>
            <person name="Spannagl M."/>
            <person name="Mayer K.F.X."/>
            <person name="Lu F.H."/>
            <person name="Bevan M.W."/>
            <person name="Leroy P."/>
            <person name="Li P."/>
            <person name="You F.M."/>
            <person name="Sun Q."/>
            <person name="Liu Z."/>
            <person name="Lyons E."/>
            <person name="Wicker T."/>
            <person name="Salzberg S.L."/>
            <person name="Devos K.M."/>
            <person name="Dvorak J."/>
        </authorList>
    </citation>
    <scope>NUCLEOTIDE SEQUENCE [LARGE SCALE GENOMIC DNA]</scope>
    <source>
        <strain evidence="1">cv. AL8/78</strain>
    </source>
</reference>
<dbReference type="AlphaFoldDB" id="A0A453GT08"/>
<organism evidence="1 2">
    <name type="scientific">Aegilops tauschii subsp. strangulata</name>
    <name type="common">Goatgrass</name>
    <dbReference type="NCBI Taxonomy" id="200361"/>
    <lineage>
        <taxon>Eukaryota</taxon>
        <taxon>Viridiplantae</taxon>
        <taxon>Streptophyta</taxon>
        <taxon>Embryophyta</taxon>
        <taxon>Tracheophyta</taxon>
        <taxon>Spermatophyta</taxon>
        <taxon>Magnoliopsida</taxon>
        <taxon>Liliopsida</taxon>
        <taxon>Poales</taxon>
        <taxon>Poaceae</taxon>
        <taxon>BOP clade</taxon>
        <taxon>Pooideae</taxon>
        <taxon>Triticodae</taxon>
        <taxon>Triticeae</taxon>
        <taxon>Triticinae</taxon>
        <taxon>Aegilops</taxon>
    </lineage>
</organism>
<accession>A0A453GT08</accession>
<dbReference type="Proteomes" id="UP000015105">
    <property type="component" value="Chromosome 3D"/>
</dbReference>
<protein>
    <submittedName>
        <fullName evidence="1">Uncharacterized protein</fullName>
    </submittedName>
</protein>
<evidence type="ECO:0000313" key="1">
    <source>
        <dbReference type="EnsemblPlants" id="AET3Gv21192400.1"/>
    </source>
</evidence>
<reference evidence="2" key="2">
    <citation type="journal article" date="2017" name="Nat. Plants">
        <title>The Aegilops tauschii genome reveals multiple impacts of transposons.</title>
        <authorList>
            <person name="Zhao G."/>
            <person name="Zou C."/>
            <person name="Li K."/>
            <person name="Wang K."/>
            <person name="Li T."/>
            <person name="Gao L."/>
            <person name="Zhang X."/>
            <person name="Wang H."/>
            <person name="Yang Z."/>
            <person name="Liu X."/>
            <person name="Jiang W."/>
            <person name="Mao L."/>
            <person name="Kong X."/>
            <person name="Jiao Y."/>
            <person name="Jia J."/>
        </authorList>
    </citation>
    <scope>NUCLEOTIDE SEQUENCE [LARGE SCALE GENOMIC DNA]</scope>
    <source>
        <strain evidence="2">cv. AL8/78</strain>
    </source>
</reference>
<reference evidence="1" key="5">
    <citation type="journal article" date="2021" name="G3 (Bethesda)">
        <title>Aegilops tauschii genome assembly Aet v5.0 features greater sequence contiguity and improved annotation.</title>
        <authorList>
            <person name="Wang L."/>
            <person name="Zhu T."/>
            <person name="Rodriguez J.C."/>
            <person name="Deal K.R."/>
            <person name="Dubcovsky J."/>
            <person name="McGuire P.E."/>
            <person name="Lux T."/>
            <person name="Spannagl M."/>
            <person name="Mayer K.F.X."/>
            <person name="Baldrich P."/>
            <person name="Meyers B.C."/>
            <person name="Huo N."/>
            <person name="Gu Y.Q."/>
            <person name="Zhou H."/>
            <person name="Devos K.M."/>
            <person name="Bennetzen J.L."/>
            <person name="Unver T."/>
            <person name="Budak H."/>
            <person name="Gulick P.J."/>
            <person name="Galiba G."/>
            <person name="Kalapos B."/>
            <person name="Nelson D.R."/>
            <person name="Li P."/>
            <person name="You F.M."/>
            <person name="Luo M.C."/>
            <person name="Dvorak J."/>
        </authorList>
    </citation>
    <scope>NUCLEOTIDE SEQUENCE [LARGE SCALE GENOMIC DNA]</scope>
    <source>
        <strain evidence="1">cv. AL8/78</strain>
    </source>
</reference>
<evidence type="ECO:0000313" key="2">
    <source>
        <dbReference type="Proteomes" id="UP000015105"/>
    </source>
</evidence>
<name>A0A453GT08_AEGTS</name>
<reference evidence="1" key="4">
    <citation type="submission" date="2019-03" db="UniProtKB">
        <authorList>
            <consortium name="EnsemblPlants"/>
        </authorList>
    </citation>
    <scope>IDENTIFICATION</scope>
</reference>
<sequence length="54" mass="6579">HNQSYKTLRPIFRRSIEVISRYFKAVLYAAGELRDEMIRPPSNHCHHKIRERTR</sequence>
<dbReference type="EnsemblPlants" id="AET3Gv21192400.1">
    <property type="protein sequence ID" value="AET3Gv21192400.1"/>
    <property type="gene ID" value="AET3Gv21192400"/>
</dbReference>